<keyword evidence="2" id="KW-0614">Plasmid</keyword>
<dbReference type="Proteomes" id="UP000035050">
    <property type="component" value="Plasmid pPO70-1"/>
</dbReference>
<dbReference type="AlphaFoldDB" id="A0A192B176"/>
<sequence length="67" mass="7166">MRQPTALGTGTLDALAHNGTVPLLLPISKQTHARSYCDTFMTVSVGVLISLGVIFWGSLFGSFRSNL</sequence>
<dbReference type="KEGG" id="pox:MB84_31460"/>
<dbReference type="OrthoDB" id="86125at2"/>
<accession>A0A192B176</accession>
<evidence type="ECO:0000313" key="3">
    <source>
        <dbReference type="Proteomes" id="UP000035050"/>
    </source>
</evidence>
<reference evidence="2" key="1">
    <citation type="submission" date="2016-06" db="EMBL/GenBank/DDBJ databases">
        <title>Pandoraea oxalativorans DSM 23570 Genome Sequencing.</title>
        <authorList>
            <person name="Ee R."/>
            <person name="Lim Y.-L."/>
            <person name="Yong D."/>
            <person name="Yin W.-F."/>
            <person name="Chan K.-G."/>
        </authorList>
    </citation>
    <scope>NUCLEOTIDE SEQUENCE</scope>
    <source>
        <strain evidence="2">DSM 23570</strain>
        <plasmid evidence="2">pPO70-1</plasmid>
    </source>
</reference>
<organism evidence="2 3">
    <name type="scientific">Pandoraea oxalativorans</name>
    <dbReference type="NCBI Taxonomy" id="573737"/>
    <lineage>
        <taxon>Bacteria</taxon>
        <taxon>Pseudomonadati</taxon>
        <taxon>Pseudomonadota</taxon>
        <taxon>Betaproteobacteria</taxon>
        <taxon>Burkholderiales</taxon>
        <taxon>Burkholderiaceae</taxon>
        <taxon>Pandoraea</taxon>
    </lineage>
</organism>
<keyword evidence="1" id="KW-0812">Transmembrane</keyword>
<keyword evidence="1" id="KW-0472">Membrane</keyword>
<dbReference type="RefSeq" id="WP_052653708.1">
    <property type="nucleotide sequence ID" value="NZ_CP011518.2"/>
</dbReference>
<protein>
    <recommendedName>
        <fullName evidence="4">Citrate transporter-like domain-containing protein</fullName>
    </recommendedName>
</protein>
<evidence type="ECO:0008006" key="4">
    <source>
        <dbReference type="Google" id="ProtNLM"/>
    </source>
</evidence>
<gene>
    <name evidence="2" type="ORF">MB84_31460</name>
</gene>
<feature type="transmembrane region" description="Helical" evidence="1">
    <location>
        <begin position="40"/>
        <end position="63"/>
    </location>
</feature>
<keyword evidence="3" id="KW-1185">Reference proteome</keyword>
<evidence type="ECO:0000313" key="2">
    <source>
        <dbReference type="EMBL" id="ANJ86777.1"/>
    </source>
</evidence>
<name>A0A192B176_9BURK</name>
<proteinExistence type="predicted"/>
<evidence type="ECO:0000256" key="1">
    <source>
        <dbReference type="SAM" id="Phobius"/>
    </source>
</evidence>
<geneLocation type="plasmid" evidence="2 3">
    <name>pPO70-1</name>
</geneLocation>
<dbReference type="EMBL" id="CP011518">
    <property type="protein sequence ID" value="ANJ86777.1"/>
    <property type="molecule type" value="Genomic_DNA"/>
</dbReference>
<keyword evidence="1" id="KW-1133">Transmembrane helix</keyword>